<feature type="transmembrane region" description="Helical" evidence="1">
    <location>
        <begin position="147"/>
        <end position="166"/>
    </location>
</feature>
<protein>
    <submittedName>
        <fullName evidence="2">Uncharacterized protein</fullName>
    </submittedName>
</protein>
<dbReference type="EMBL" id="ABKSPD020000016">
    <property type="protein sequence ID" value="EKW9777619.1"/>
    <property type="molecule type" value="Genomic_DNA"/>
</dbReference>
<keyword evidence="1" id="KW-0812">Transmembrane</keyword>
<keyword evidence="1" id="KW-0472">Membrane</keyword>
<dbReference type="Proteomes" id="UP001171165">
    <property type="component" value="Unassembled WGS sequence"/>
</dbReference>
<evidence type="ECO:0000256" key="1">
    <source>
        <dbReference type="SAM" id="Phobius"/>
    </source>
</evidence>
<reference evidence="2" key="1">
    <citation type="submission" date="2023-06" db="EMBL/GenBank/DDBJ databases">
        <authorList>
            <consortium name="Clinical and Environmental Microbiology Branch: Whole genome sequencing antimicrobial resistance pathogens in the healthcare setting"/>
        </authorList>
    </citation>
    <scope>NUCLEOTIDE SEQUENCE</scope>
    <source>
        <strain evidence="2">Microbial</strain>
    </source>
</reference>
<name>A0AAN3YVT6_PROMI</name>
<keyword evidence="1" id="KW-1133">Transmembrane helix</keyword>
<comment type="caution">
    <text evidence="2">The sequence shown here is derived from an EMBL/GenBank/DDBJ whole genome shotgun (WGS) entry which is preliminary data.</text>
</comment>
<feature type="transmembrane region" description="Helical" evidence="1">
    <location>
        <begin position="15"/>
        <end position="41"/>
    </location>
</feature>
<accession>A0AAN3YVT6</accession>
<feature type="transmembrane region" description="Helical" evidence="1">
    <location>
        <begin position="98"/>
        <end position="126"/>
    </location>
</feature>
<gene>
    <name evidence="2" type="ORF">PW210_003489</name>
</gene>
<evidence type="ECO:0000313" key="2">
    <source>
        <dbReference type="EMBL" id="EKW9777619.1"/>
    </source>
</evidence>
<sequence length="226" mass="26245">MKKEGIMDKLLNISMWVMFFCAGIALFFYSSDMVAITFFVLGCWARIFSERQVLVYFIKTKLIIWSWGVIFSASYFFAGKYLNFRFQIEPDYLNTSPWIASILFSILFAFVLLEILVIIALCLSLFMGKKEMTFKWDKVVKKKSIKSIALTLSCTFFGILPLLIGITGEENKILMVSLRMDSYAVSDCGKIQPNVSYLRKNENYCYKFEPWFDLSYPKIIESKKGN</sequence>
<dbReference type="AlphaFoldDB" id="A0AAN3YVT6"/>
<proteinExistence type="predicted"/>
<organism evidence="2 3">
    <name type="scientific">Proteus mirabilis</name>
    <dbReference type="NCBI Taxonomy" id="584"/>
    <lineage>
        <taxon>Bacteria</taxon>
        <taxon>Pseudomonadati</taxon>
        <taxon>Pseudomonadota</taxon>
        <taxon>Gammaproteobacteria</taxon>
        <taxon>Enterobacterales</taxon>
        <taxon>Morganellaceae</taxon>
        <taxon>Proteus</taxon>
    </lineage>
</organism>
<dbReference type="RefSeq" id="WP_004248634.1">
    <property type="nucleotide sequence ID" value="NZ_CP021852.1"/>
</dbReference>
<feature type="transmembrane region" description="Helical" evidence="1">
    <location>
        <begin position="53"/>
        <end position="78"/>
    </location>
</feature>
<evidence type="ECO:0000313" key="3">
    <source>
        <dbReference type="Proteomes" id="UP001171165"/>
    </source>
</evidence>